<reference evidence="1 2" key="1">
    <citation type="submission" date="2015-06" db="EMBL/GenBank/DDBJ databases">
        <title>Draft genome of the moderately acidophilic sulfate reducer Candidatus Desulfosporosinus acididurans strain M1.</title>
        <authorList>
            <person name="Poehlein A."/>
            <person name="Petzsch P."/>
            <person name="Johnson B.D."/>
            <person name="Schloemann M."/>
            <person name="Daniel R."/>
            <person name="Muehling M."/>
        </authorList>
    </citation>
    <scope>NUCLEOTIDE SEQUENCE [LARGE SCALE GENOMIC DNA]</scope>
    <source>
        <strain evidence="1 2">M1</strain>
    </source>
</reference>
<evidence type="ECO:0000313" key="1">
    <source>
        <dbReference type="EMBL" id="KLU67882.1"/>
    </source>
</evidence>
<dbReference type="STRING" id="476652.DEAC_c02890"/>
<dbReference type="RefSeq" id="WP_047808221.1">
    <property type="nucleotide sequence ID" value="NZ_LDZY01000001.1"/>
</dbReference>
<comment type="caution">
    <text evidence="1">The sequence shown here is derived from an EMBL/GenBank/DDBJ whole genome shotgun (WGS) entry which is preliminary data.</text>
</comment>
<dbReference type="AlphaFoldDB" id="A0A0J1FX41"/>
<dbReference type="EMBL" id="LDZY01000001">
    <property type="protein sequence ID" value="KLU67882.1"/>
    <property type="molecule type" value="Genomic_DNA"/>
</dbReference>
<dbReference type="Proteomes" id="UP000036356">
    <property type="component" value="Unassembled WGS sequence"/>
</dbReference>
<name>A0A0J1FX41_9FIRM</name>
<sequence length="66" mass="7551">MLFQWLVALIAVAILVVTVYSDALTGKKKHSTYFQTVQKPLGKKEREASIPDSDRHNRFFSKLNTL</sequence>
<organism evidence="1 2">
    <name type="scientific">Desulfosporosinus acididurans</name>
    <dbReference type="NCBI Taxonomy" id="476652"/>
    <lineage>
        <taxon>Bacteria</taxon>
        <taxon>Bacillati</taxon>
        <taxon>Bacillota</taxon>
        <taxon>Clostridia</taxon>
        <taxon>Eubacteriales</taxon>
        <taxon>Desulfitobacteriaceae</taxon>
        <taxon>Desulfosporosinus</taxon>
    </lineage>
</organism>
<protein>
    <submittedName>
        <fullName evidence="1">Uncharacterized protein</fullName>
    </submittedName>
</protein>
<dbReference type="PATRIC" id="fig|476652.3.peg.287"/>
<gene>
    <name evidence="1" type="ORF">DEAC_c02890</name>
</gene>
<accession>A0A0J1FX41</accession>
<evidence type="ECO:0000313" key="2">
    <source>
        <dbReference type="Proteomes" id="UP000036356"/>
    </source>
</evidence>
<keyword evidence="2" id="KW-1185">Reference proteome</keyword>
<proteinExistence type="predicted"/>